<organism evidence="2">
    <name type="scientific">Cyanobacterium aponinum AL20115</name>
    <dbReference type="NCBI Taxonomy" id="3090662"/>
    <lineage>
        <taxon>Bacteria</taxon>
        <taxon>Bacillati</taxon>
        <taxon>Cyanobacteriota</taxon>
        <taxon>Cyanophyceae</taxon>
        <taxon>Oscillatoriophycideae</taxon>
        <taxon>Chroococcales</taxon>
        <taxon>Geminocystaceae</taxon>
        <taxon>Cyanobacterium</taxon>
    </lineage>
</organism>
<dbReference type="InterPro" id="IPR011109">
    <property type="entry name" value="DNA_bind_recombinase_dom"/>
</dbReference>
<sequence>MVKDIHIQKVDLRVPLNMYEKIEILAEKTNQPFTPKTKNTDNPKRAVTPIILKLVELGLGVIEEDSSKLIEDLVTPEKDNSETIENRIFERLEKRLDSKLDELIGDKLGLFETRLKEITEAQLTADTPEVKEDLSELPENKESAIEVINEDVSAAKDAKTFEDTVKKIKRLNSQGLNYSQIAKKLTEGNYPTKQGSYKWSGNQVKRILVKP</sequence>
<evidence type="ECO:0000259" key="1">
    <source>
        <dbReference type="Pfam" id="PF07508"/>
    </source>
</evidence>
<dbReference type="RefSeq" id="WP_320002364.1">
    <property type="nucleotide sequence ID" value="NZ_CP138349.1"/>
</dbReference>
<protein>
    <submittedName>
        <fullName evidence="2">Recombinase family protein</fullName>
    </submittedName>
</protein>
<geneLocation type="plasmid" evidence="2">
    <name>pAL20115a</name>
</geneLocation>
<dbReference type="Pfam" id="PF07508">
    <property type="entry name" value="Recombinase"/>
    <property type="match status" value="1"/>
</dbReference>
<feature type="domain" description="Recombinase" evidence="1">
    <location>
        <begin position="164"/>
        <end position="211"/>
    </location>
</feature>
<dbReference type="GO" id="GO:0000150">
    <property type="term" value="F:DNA strand exchange activity"/>
    <property type="evidence" value="ECO:0007669"/>
    <property type="project" value="InterPro"/>
</dbReference>
<accession>A0AAF0ZCG1</accession>
<proteinExistence type="predicted"/>
<dbReference type="EMBL" id="CP138349">
    <property type="protein sequence ID" value="WPF90496.1"/>
    <property type="molecule type" value="Genomic_DNA"/>
</dbReference>
<name>A0AAF0ZCG1_9CHRO</name>
<keyword evidence="2" id="KW-0614">Plasmid</keyword>
<reference evidence="2" key="1">
    <citation type="submission" date="2023-11" db="EMBL/GenBank/DDBJ databases">
        <title>Genome sequence of Cyanobacterium aponinum BCRC AL20115.</title>
        <authorList>
            <person name="Chang H.-Y."/>
            <person name="Lin K.-M."/>
            <person name="Hsueh H.-T."/>
            <person name="Chu H.-A."/>
            <person name="Kuo C.-H."/>
        </authorList>
    </citation>
    <scope>NUCLEOTIDE SEQUENCE</scope>
    <source>
        <strain evidence="2">AL20115</strain>
        <plasmid evidence="2">pAL20115a</plasmid>
    </source>
</reference>
<dbReference type="AlphaFoldDB" id="A0AAF0ZCG1"/>
<gene>
    <name evidence="2" type="ORF">SAY89_18225</name>
</gene>
<evidence type="ECO:0000313" key="2">
    <source>
        <dbReference type="EMBL" id="WPF90496.1"/>
    </source>
</evidence>
<dbReference type="GO" id="GO:0003677">
    <property type="term" value="F:DNA binding"/>
    <property type="evidence" value="ECO:0007669"/>
    <property type="project" value="InterPro"/>
</dbReference>